<organism evidence="2 3">
    <name type="scientific">Microvirga terricola</name>
    <dbReference type="NCBI Taxonomy" id="2719797"/>
    <lineage>
        <taxon>Bacteria</taxon>
        <taxon>Pseudomonadati</taxon>
        <taxon>Pseudomonadota</taxon>
        <taxon>Alphaproteobacteria</taxon>
        <taxon>Hyphomicrobiales</taxon>
        <taxon>Methylobacteriaceae</taxon>
        <taxon>Microvirga</taxon>
    </lineage>
</organism>
<dbReference type="EMBL" id="JAATJS010000005">
    <property type="protein sequence ID" value="NIX77881.1"/>
    <property type="molecule type" value="Genomic_DNA"/>
</dbReference>
<gene>
    <name evidence="2" type="ORF">HB375_14870</name>
</gene>
<keyword evidence="1" id="KW-0812">Transmembrane</keyword>
<feature type="transmembrane region" description="Helical" evidence="1">
    <location>
        <begin position="29"/>
        <end position="48"/>
    </location>
</feature>
<accession>A0ABX0VH15</accession>
<comment type="caution">
    <text evidence="2">The sequence shown here is derived from an EMBL/GenBank/DDBJ whole genome shotgun (WGS) entry which is preliminary data.</text>
</comment>
<dbReference type="RefSeq" id="WP_167673797.1">
    <property type="nucleotide sequence ID" value="NZ_JAATJS010000005.1"/>
</dbReference>
<keyword evidence="1" id="KW-1133">Transmembrane helix</keyword>
<keyword evidence="1" id="KW-0472">Membrane</keyword>
<reference evidence="2 3" key="1">
    <citation type="submission" date="2020-03" db="EMBL/GenBank/DDBJ databases">
        <title>The genome sequence of Microvirga sp. c23x22.</title>
        <authorList>
            <person name="Zhang X."/>
        </authorList>
    </citation>
    <scope>NUCLEOTIDE SEQUENCE [LARGE SCALE GENOMIC DNA]</scope>
    <source>
        <strain evidence="3">c23x22</strain>
    </source>
</reference>
<evidence type="ECO:0000313" key="3">
    <source>
        <dbReference type="Proteomes" id="UP000707352"/>
    </source>
</evidence>
<proteinExistence type="predicted"/>
<evidence type="ECO:0000256" key="1">
    <source>
        <dbReference type="SAM" id="Phobius"/>
    </source>
</evidence>
<dbReference type="Proteomes" id="UP000707352">
    <property type="component" value="Unassembled WGS sequence"/>
</dbReference>
<keyword evidence="3" id="KW-1185">Reference proteome</keyword>
<evidence type="ECO:0000313" key="2">
    <source>
        <dbReference type="EMBL" id="NIX77881.1"/>
    </source>
</evidence>
<evidence type="ECO:0008006" key="4">
    <source>
        <dbReference type="Google" id="ProtNLM"/>
    </source>
</evidence>
<protein>
    <recommendedName>
        <fullName evidence="4">ABC transporter permease</fullName>
    </recommendedName>
</protein>
<name>A0ABX0VH15_9HYPH</name>
<sequence>MTTKADLRQPVPGKGTAILPDEPLRLRELILALLLSSIIVIPTWIMIWRQLP</sequence>